<proteinExistence type="inferred from homology"/>
<dbReference type="GO" id="GO:0000775">
    <property type="term" value="C:chromosome, centromeric region"/>
    <property type="evidence" value="ECO:0007669"/>
    <property type="project" value="TreeGrafter"/>
</dbReference>
<keyword evidence="3" id="KW-0235">DNA replication</keyword>
<comment type="similarity">
    <text evidence="1">Belongs to the DCC1 family.</text>
</comment>
<dbReference type="VEuPathDB" id="VectorBase:AMEC017011"/>
<dbReference type="GO" id="GO:0006260">
    <property type="term" value="P:DNA replication"/>
    <property type="evidence" value="ECO:0007669"/>
    <property type="project" value="UniProtKB-KW"/>
</dbReference>
<feature type="region of interest" description="Disordered" evidence="4">
    <location>
        <begin position="112"/>
        <end position="137"/>
    </location>
</feature>
<sequence length="421" mass="48750">MIYSQDYARSIDDVRTIVQHAKLDHKNLTNTAQAIYYPRNEEGHDIGNIKLLEVDEHILEEIKKGSEICFKGALNEKVVLCTESRTYEMKEAEISNSLLLVKGLKLAQATSRSPIKSPKGGVNTSMDSSIEEEQEDPDKIDTIDEVERKDVVKIFHDYFELRQVKPKYRKIIDLLRLTRYAGPENEHLIDRSLLFRFKQLLDTVQCSKDEFHEGLKKYRAIEVDDRVRMLDIEYEYRVLTLLLSVVLENSWELDAIDKDVTLEAMQGIIPFEVVDGIFNVYTTPSERMPGRFQYREDLVCAMFAEKILQHGLKFHIDEFLVTWQEALPEGFEANEQYLRGIGIIDREGSVPCVRGLNEADLPMNLLGRLDMLFRTKERWNLEQIEPYIECFATPTVGVTSILAKYTRSLVVKGVRMYVSKH</sequence>
<evidence type="ECO:0000256" key="3">
    <source>
        <dbReference type="ARBA" id="ARBA00022705"/>
    </source>
</evidence>
<evidence type="ECO:0000313" key="5">
    <source>
        <dbReference type="EnsemblMetazoa" id="AMEC017011-PA"/>
    </source>
</evidence>
<dbReference type="PANTHER" id="PTHR13395">
    <property type="entry name" value="SISTER CHROMATID COHESION PROTEIN DCC1-RELATED"/>
    <property type="match status" value="1"/>
</dbReference>
<dbReference type="PANTHER" id="PTHR13395:SF6">
    <property type="entry name" value="SISTER CHROMATID COHESION PROTEIN DCC1"/>
    <property type="match status" value="1"/>
</dbReference>
<protein>
    <recommendedName>
        <fullName evidence="2">Sister chromatid cohesion protein DCC1</fullName>
    </recommendedName>
</protein>
<dbReference type="InterPro" id="IPR019128">
    <property type="entry name" value="Dcc1"/>
</dbReference>
<evidence type="ECO:0000313" key="6">
    <source>
        <dbReference type="Proteomes" id="UP000075902"/>
    </source>
</evidence>
<dbReference type="AlphaFoldDB" id="A0A182UAR4"/>
<reference evidence="6" key="1">
    <citation type="submission" date="2014-01" db="EMBL/GenBank/DDBJ databases">
        <title>The Genome Sequence of Anopheles melas CM1001059_A (V2).</title>
        <authorList>
            <consortium name="The Broad Institute Genomics Platform"/>
            <person name="Neafsey D.E."/>
            <person name="Besansky N."/>
            <person name="Howell P."/>
            <person name="Walton C."/>
            <person name="Young S.K."/>
            <person name="Zeng Q."/>
            <person name="Gargeya S."/>
            <person name="Fitzgerald M."/>
            <person name="Haas B."/>
            <person name="Abouelleil A."/>
            <person name="Allen A.W."/>
            <person name="Alvarado L."/>
            <person name="Arachchi H.M."/>
            <person name="Berlin A.M."/>
            <person name="Chapman S.B."/>
            <person name="Gainer-Dewar J."/>
            <person name="Goldberg J."/>
            <person name="Griggs A."/>
            <person name="Gujja S."/>
            <person name="Hansen M."/>
            <person name="Howarth C."/>
            <person name="Imamovic A."/>
            <person name="Ireland A."/>
            <person name="Larimer J."/>
            <person name="McCowan C."/>
            <person name="Murphy C."/>
            <person name="Pearson M."/>
            <person name="Poon T.W."/>
            <person name="Priest M."/>
            <person name="Roberts A."/>
            <person name="Saif S."/>
            <person name="Shea T."/>
            <person name="Sisk P."/>
            <person name="Sykes S."/>
            <person name="Wortman J."/>
            <person name="Nusbaum C."/>
            <person name="Birren B."/>
        </authorList>
    </citation>
    <scope>NUCLEOTIDE SEQUENCE [LARGE SCALE GENOMIC DNA]</scope>
    <source>
        <strain evidence="6">CM1001059</strain>
    </source>
</reference>
<accession>A0A182UAR4</accession>
<dbReference type="GO" id="GO:0034088">
    <property type="term" value="P:maintenance of mitotic sister chromatid cohesion"/>
    <property type="evidence" value="ECO:0007669"/>
    <property type="project" value="TreeGrafter"/>
</dbReference>
<dbReference type="Proteomes" id="UP000075902">
    <property type="component" value="Unassembled WGS sequence"/>
</dbReference>
<dbReference type="GO" id="GO:0000785">
    <property type="term" value="C:chromatin"/>
    <property type="evidence" value="ECO:0007669"/>
    <property type="project" value="TreeGrafter"/>
</dbReference>
<name>A0A182UAR4_9DIPT</name>
<dbReference type="STRING" id="34690.A0A182UAR4"/>
<evidence type="ECO:0000256" key="1">
    <source>
        <dbReference type="ARBA" id="ARBA00007017"/>
    </source>
</evidence>
<dbReference type="Pfam" id="PF09724">
    <property type="entry name" value="Dcc1"/>
    <property type="match status" value="1"/>
</dbReference>
<reference evidence="5" key="2">
    <citation type="submission" date="2020-05" db="UniProtKB">
        <authorList>
            <consortium name="EnsemblMetazoa"/>
        </authorList>
    </citation>
    <scope>IDENTIFICATION</scope>
    <source>
        <strain evidence="5">CM1001059</strain>
    </source>
</reference>
<dbReference type="GO" id="GO:0031390">
    <property type="term" value="C:Ctf18 RFC-like complex"/>
    <property type="evidence" value="ECO:0007669"/>
    <property type="project" value="InterPro"/>
</dbReference>
<keyword evidence="6" id="KW-1185">Reference proteome</keyword>
<organism evidence="5 6">
    <name type="scientific">Anopheles melas</name>
    <dbReference type="NCBI Taxonomy" id="34690"/>
    <lineage>
        <taxon>Eukaryota</taxon>
        <taxon>Metazoa</taxon>
        <taxon>Ecdysozoa</taxon>
        <taxon>Arthropoda</taxon>
        <taxon>Hexapoda</taxon>
        <taxon>Insecta</taxon>
        <taxon>Pterygota</taxon>
        <taxon>Neoptera</taxon>
        <taxon>Endopterygota</taxon>
        <taxon>Diptera</taxon>
        <taxon>Nematocera</taxon>
        <taxon>Culicoidea</taxon>
        <taxon>Culicidae</taxon>
        <taxon>Anophelinae</taxon>
        <taxon>Anopheles</taxon>
    </lineage>
</organism>
<dbReference type="EnsemblMetazoa" id="AMEC017011-RA">
    <property type="protein sequence ID" value="AMEC017011-PA"/>
    <property type="gene ID" value="AMEC017011"/>
</dbReference>
<evidence type="ECO:0000256" key="4">
    <source>
        <dbReference type="SAM" id="MobiDB-lite"/>
    </source>
</evidence>
<evidence type="ECO:0000256" key="2">
    <source>
        <dbReference type="ARBA" id="ARBA00017682"/>
    </source>
</evidence>